<reference evidence="1" key="1">
    <citation type="submission" date="2023-07" db="EMBL/GenBank/DDBJ databases">
        <title>Two novel species in the genus Flavivirga.</title>
        <authorList>
            <person name="Kwon K."/>
        </authorList>
    </citation>
    <scope>NUCLEOTIDE SEQUENCE</scope>
    <source>
        <strain evidence="1">KCTC 52353</strain>
    </source>
</reference>
<protein>
    <recommendedName>
        <fullName evidence="3">Lipocalin-like domain-containing protein</fullName>
    </recommendedName>
</protein>
<dbReference type="RefSeq" id="WP_303278278.1">
    <property type="nucleotide sequence ID" value="NZ_JAUOEK010000120.1"/>
</dbReference>
<proteinExistence type="predicted"/>
<comment type="caution">
    <text evidence="1">The sequence shown here is derived from an EMBL/GenBank/DDBJ whole genome shotgun (WGS) entry which is preliminary data.</text>
</comment>
<name>A0ABT8WC25_9FLAO</name>
<dbReference type="Proteomes" id="UP001176883">
    <property type="component" value="Unassembled WGS sequence"/>
</dbReference>
<evidence type="ECO:0008006" key="3">
    <source>
        <dbReference type="Google" id="ProtNLM"/>
    </source>
</evidence>
<evidence type="ECO:0000313" key="1">
    <source>
        <dbReference type="EMBL" id="MDO5970587.1"/>
    </source>
</evidence>
<dbReference type="EMBL" id="JAUOEK010000120">
    <property type="protein sequence ID" value="MDO5970587.1"/>
    <property type="molecule type" value="Genomic_DNA"/>
</dbReference>
<accession>A0ABT8WC25</accession>
<keyword evidence="2" id="KW-1185">Reference proteome</keyword>
<evidence type="ECO:0000313" key="2">
    <source>
        <dbReference type="Proteomes" id="UP001176883"/>
    </source>
</evidence>
<organism evidence="1 2">
    <name type="scientific">Flavivirga aquimarina</name>
    <dbReference type="NCBI Taxonomy" id="2027862"/>
    <lineage>
        <taxon>Bacteria</taxon>
        <taxon>Pseudomonadati</taxon>
        <taxon>Bacteroidota</taxon>
        <taxon>Flavobacteriia</taxon>
        <taxon>Flavobacteriales</taxon>
        <taxon>Flavobacteriaceae</taxon>
        <taxon>Flavivirga</taxon>
    </lineage>
</organism>
<gene>
    <name evidence="1" type="ORF">Q4Q35_12290</name>
</gene>
<sequence>MKIGILNLIIILTLISEISFGQSQVSTDFNIDYLNGTWKNISKFRSVNLTYTKSVEIEKDYVGFIMEFKANGKVVSRNIIKSVRCGNDLRRIPRKGEWNFDNETGILETIMENRISGTQTVQSYKILELNSNKLVMERITE</sequence>